<gene>
    <name evidence="4" type="ORF">J9260_09405</name>
</gene>
<dbReference type="Pfam" id="PF07603">
    <property type="entry name" value="Lcl_C"/>
    <property type="match status" value="1"/>
</dbReference>
<dbReference type="RefSeq" id="WP_210217541.1">
    <property type="nucleotide sequence ID" value="NZ_CP072793.1"/>
</dbReference>
<feature type="compositionally biased region" description="Polar residues" evidence="1">
    <location>
        <begin position="140"/>
        <end position="153"/>
    </location>
</feature>
<evidence type="ECO:0000256" key="2">
    <source>
        <dbReference type="SAM" id="SignalP"/>
    </source>
</evidence>
<feature type="signal peptide" evidence="2">
    <location>
        <begin position="1"/>
        <end position="32"/>
    </location>
</feature>
<keyword evidence="5" id="KW-1185">Reference proteome</keyword>
<reference evidence="4" key="1">
    <citation type="submission" date="2021-04" db="EMBL/GenBank/DDBJ databases">
        <title>Genomics, taxonomy and metabolism of representatives of sulfur bacteria of the genus Thiothrix: Thiothrix fructosivorans QT, Thiothrix unzii A1T and three new species, Thiothrix subterranea sp. nov., Thiothrix litoralis sp. nov. and 'Candidatus Thiothrix anitrata' sp. nov.</title>
        <authorList>
            <person name="Ravin N.V."/>
            <person name="Smolyakov D."/>
            <person name="Rudenko T.S."/>
            <person name="Mardanov A.V."/>
            <person name="Beletsky A.V."/>
            <person name="Markov N.D."/>
            <person name="Fomenkov A.I."/>
            <person name="Roberts R.J."/>
            <person name="Karnachuk O.V."/>
            <person name="Novikov A."/>
            <person name="Grabovich M.Y."/>
        </authorList>
    </citation>
    <scope>NUCLEOTIDE SEQUENCE</scope>
    <source>
        <strain evidence="4">A1</strain>
    </source>
</reference>
<evidence type="ECO:0000313" key="4">
    <source>
        <dbReference type="EMBL" id="QTR51971.1"/>
    </source>
</evidence>
<dbReference type="KEGG" id="tun:J9260_09405"/>
<dbReference type="EMBL" id="CP072793">
    <property type="protein sequence ID" value="QTR51971.1"/>
    <property type="molecule type" value="Genomic_DNA"/>
</dbReference>
<dbReference type="AlphaFoldDB" id="A0A975F616"/>
<sequence>MVSEFASKPRLTRAVLLFLFLFAIAFTSQSQAEGLRVGWKPPFLPITITADADGIDISGDKSIATPVGVFYAGYSHDLLKKQNDNLQLVIRDKEGEHVYEIRNNKKLSVVTDGITLIEAENNVVVVDVTKGKTVKIQFSTKGEEASATTSSADDTLRTSNRESSSSTSGQYRINGDGTVTDTKTKLMWKRCSEGQSGDSCSGEASEYKWDDAMSKFGSDVSFAGHSDWRMPTKEELRSLVYCSNGTPQEEAWDYECDGKDDKAGEYKGPTINQTAFPNTAQWHWSSTEKDASAAWYVFFLSGNGNWLVHGNGLAVRLVRSGQ</sequence>
<evidence type="ECO:0000259" key="3">
    <source>
        <dbReference type="Pfam" id="PF07603"/>
    </source>
</evidence>
<evidence type="ECO:0000256" key="1">
    <source>
        <dbReference type="SAM" id="MobiDB-lite"/>
    </source>
</evidence>
<dbReference type="Proteomes" id="UP000672009">
    <property type="component" value="Chromosome"/>
</dbReference>
<dbReference type="InterPro" id="IPR011460">
    <property type="entry name" value="Lcl_C"/>
</dbReference>
<dbReference type="PANTHER" id="PTHR35812">
    <property type="entry name" value="LIPOPROTEIN"/>
    <property type="match status" value="1"/>
</dbReference>
<evidence type="ECO:0000313" key="5">
    <source>
        <dbReference type="Proteomes" id="UP000672009"/>
    </source>
</evidence>
<feature type="region of interest" description="Disordered" evidence="1">
    <location>
        <begin position="140"/>
        <end position="178"/>
    </location>
</feature>
<name>A0A975F616_9GAMM</name>
<organism evidence="4 5">
    <name type="scientific">Thiothrix unzii</name>
    <dbReference type="NCBI Taxonomy" id="111769"/>
    <lineage>
        <taxon>Bacteria</taxon>
        <taxon>Pseudomonadati</taxon>
        <taxon>Pseudomonadota</taxon>
        <taxon>Gammaproteobacteria</taxon>
        <taxon>Thiotrichales</taxon>
        <taxon>Thiotrichaceae</taxon>
        <taxon>Thiothrix</taxon>
    </lineage>
</organism>
<keyword evidence="2" id="KW-0732">Signal</keyword>
<proteinExistence type="predicted"/>
<dbReference type="PANTHER" id="PTHR35812:SF1">
    <property type="entry name" value="LIPOPROTEIN"/>
    <property type="match status" value="1"/>
</dbReference>
<accession>A0A975F616</accession>
<feature type="chain" id="PRO_5038145093" evidence="2">
    <location>
        <begin position="33"/>
        <end position="322"/>
    </location>
</feature>
<feature type="domain" description="Lcl C-terminal" evidence="3">
    <location>
        <begin position="177"/>
        <end position="319"/>
    </location>
</feature>
<protein>
    <submittedName>
        <fullName evidence="4">DUF1566 domain-containing protein</fullName>
    </submittedName>
</protein>